<name>A0AAD4R5C9_9BILA</name>
<keyword evidence="4" id="KW-1185">Reference proteome</keyword>
<proteinExistence type="predicted"/>
<feature type="region of interest" description="Disordered" evidence="1">
    <location>
        <begin position="27"/>
        <end position="46"/>
    </location>
</feature>
<evidence type="ECO:0000256" key="1">
    <source>
        <dbReference type="SAM" id="MobiDB-lite"/>
    </source>
</evidence>
<evidence type="ECO:0000313" key="4">
    <source>
        <dbReference type="Proteomes" id="UP001201812"/>
    </source>
</evidence>
<reference evidence="3" key="1">
    <citation type="submission" date="2022-01" db="EMBL/GenBank/DDBJ databases">
        <title>Genome Sequence Resource for Two Populations of Ditylenchus destructor, the Migratory Endoparasitic Phytonematode.</title>
        <authorList>
            <person name="Zhang H."/>
            <person name="Lin R."/>
            <person name="Xie B."/>
        </authorList>
    </citation>
    <scope>NUCLEOTIDE SEQUENCE</scope>
    <source>
        <strain evidence="3">BazhouSP</strain>
    </source>
</reference>
<feature type="signal peptide" evidence="2">
    <location>
        <begin position="1"/>
        <end position="25"/>
    </location>
</feature>
<comment type="caution">
    <text evidence="3">The sequence shown here is derived from an EMBL/GenBank/DDBJ whole genome shotgun (WGS) entry which is preliminary data.</text>
</comment>
<gene>
    <name evidence="3" type="ORF">DdX_10164</name>
</gene>
<dbReference type="Proteomes" id="UP001201812">
    <property type="component" value="Unassembled WGS sequence"/>
</dbReference>
<keyword evidence="2" id="KW-0732">Signal</keyword>
<evidence type="ECO:0000313" key="3">
    <source>
        <dbReference type="EMBL" id="KAI1711290.1"/>
    </source>
</evidence>
<dbReference type="AlphaFoldDB" id="A0AAD4R5C9"/>
<dbReference type="EMBL" id="JAKKPZ010000022">
    <property type="protein sequence ID" value="KAI1711290.1"/>
    <property type="molecule type" value="Genomic_DNA"/>
</dbReference>
<feature type="chain" id="PRO_5042001499" description="Secreted protein" evidence="2">
    <location>
        <begin position="26"/>
        <end position="101"/>
    </location>
</feature>
<organism evidence="3 4">
    <name type="scientific">Ditylenchus destructor</name>
    <dbReference type="NCBI Taxonomy" id="166010"/>
    <lineage>
        <taxon>Eukaryota</taxon>
        <taxon>Metazoa</taxon>
        <taxon>Ecdysozoa</taxon>
        <taxon>Nematoda</taxon>
        <taxon>Chromadorea</taxon>
        <taxon>Rhabditida</taxon>
        <taxon>Tylenchina</taxon>
        <taxon>Tylenchomorpha</taxon>
        <taxon>Sphaerularioidea</taxon>
        <taxon>Anguinidae</taxon>
        <taxon>Anguininae</taxon>
        <taxon>Ditylenchus</taxon>
    </lineage>
</organism>
<evidence type="ECO:0000256" key="2">
    <source>
        <dbReference type="SAM" id="SignalP"/>
    </source>
</evidence>
<accession>A0AAD4R5C9</accession>
<sequence length="101" mass="10617">MGKFGRICVAELIIVASCLLATSYCEGPSDTGTPSNTAPKEQSNGSGFGYIDMALSPLGLQSPRLRAHQTQVAGRMIANGVGSVKQALSFRKQESTQDKPS</sequence>
<protein>
    <recommendedName>
        <fullName evidence="5">Secreted protein</fullName>
    </recommendedName>
</protein>
<feature type="compositionally biased region" description="Polar residues" evidence="1">
    <location>
        <begin position="30"/>
        <end position="45"/>
    </location>
</feature>
<evidence type="ECO:0008006" key="5">
    <source>
        <dbReference type="Google" id="ProtNLM"/>
    </source>
</evidence>